<feature type="transmembrane region" description="Helical" evidence="11">
    <location>
        <begin position="199"/>
        <end position="217"/>
    </location>
</feature>
<evidence type="ECO:0000256" key="6">
    <source>
        <dbReference type="ARBA" id="ARBA00022824"/>
    </source>
</evidence>
<feature type="transmembrane region" description="Helical" evidence="11">
    <location>
        <begin position="58"/>
        <end position="81"/>
    </location>
</feature>
<evidence type="ECO:0000256" key="3">
    <source>
        <dbReference type="ARBA" id="ARBA00009727"/>
    </source>
</evidence>
<evidence type="ECO:0000256" key="11">
    <source>
        <dbReference type="SAM" id="Phobius"/>
    </source>
</evidence>
<dbReference type="OrthoDB" id="337750at2759"/>
<dbReference type="GeneID" id="25740002"/>
<keyword evidence="6" id="KW-0256">Endoplasmic reticulum</keyword>
<keyword evidence="4" id="KW-0813">Transport</keyword>
<dbReference type="Pfam" id="PF03878">
    <property type="entry name" value="YIF1"/>
    <property type="match status" value="1"/>
</dbReference>
<dbReference type="AlphaFoldDB" id="A0A0D2MJM9"/>
<feature type="transmembrane region" description="Helical" evidence="11">
    <location>
        <begin position="111"/>
        <end position="131"/>
    </location>
</feature>
<dbReference type="GO" id="GO:0005789">
    <property type="term" value="C:endoplasmic reticulum membrane"/>
    <property type="evidence" value="ECO:0007669"/>
    <property type="project" value="UniProtKB-SubCell"/>
</dbReference>
<dbReference type="EMBL" id="KK101451">
    <property type="protein sequence ID" value="KIZ00837.1"/>
    <property type="molecule type" value="Genomic_DNA"/>
</dbReference>
<dbReference type="GO" id="GO:0015031">
    <property type="term" value="P:protein transport"/>
    <property type="evidence" value="ECO:0007669"/>
    <property type="project" value="UniProtKB-KW"/>
</dbReference>
<accession>A0A0D2MJM9</accession>
<keyword evidence="13" id="KW-1185">Reference proteome</keyword>
<organism evidence="12 13">
    <name type="scientific">Monoraphidium neglectum</name>
    <dbReference type="NCBI Taxonomy" id="145388"/>
    <lineage>
        <taxon>Eukaryota</taxon>
        <taxon>Viridiplantae</taxon>
        <taxon>Chlorophyta</taxon>
        <taxon>core chlorophytes</taxon>
        <taxon>Chlorophyceae</taxon>
        <taxon>CS clade</taxon>
        <taxon>Sphaeropleales</taxon>
        <taxon>Selenastraceae</taxon>
        <taxon>Monoraphidium</taxon>
    </lineage>
</organism>
<dbReference type="PANTHER" id="PTHR14083:SF0">
    <property type="entry name" value="YIP1D-INTERACTING FACTOR 1, ISOFORM C"/>
    <property type="match status" value="1"/>
</dbReference>
<dbReference type="InterPro" id="IPR005578">
    <property type="entry name" value="Yif1_fam"/>
</dbReference>
<keyword evidence="8 11" id="KW-1133">Transmembrane helix</keyword>
<dbReference type="GO" id="GO:0000139">
    <property type="term" value="C:Golgi membrane"/>
    <property type="evidence" value="ECO:0007669"/>
    <property type="project" value="UniProtKB-SubCell"/>
</dbReference>
<evidence type="ECO:0000256" key="8">
    <source>
        <dbReference type="ARBA" id="ARBA00022989"/>
    </source>
</evidence>
<evidence type="ECO:0000313" key="12">
    <source>
        <dbReference type="EMBL" id="KIZ00837.1"/>
    </source>
</evidence>
<evidence type="ECO:0000313" key="13">
    <source>
        <dbReference type="Proteomes" id="UP000054498"/>
    </source>
</evidence>
<dbReference type="STRING" id="145388.A0A0D2MJM9"/>
<feature type="transmembrane region" description="Helical" evidence="11">
    <location>
        <begin position="16"/>
        <end position="37"/>
    </location>
</feature>
<protein>
    <submittedName>
        <fullName evidence="12">Protein transport protein yif1</fullName>
    </submittedName>
</protein>
<name>A0A0D2MJM9_9CHLO</name>
<dbReference type="PANTHER" id="PTHR14083">
    <property type="entry name" value="YIP1 INTERACTING FACTOR HOMOLOG YIF1 PROTEIN"/>
    <property type="match status" value="1"/>
</dbReference>
<keyword evidence="5 11" id="KW-0812">Transmembrane</keyword>
<dbReference type="RefSeq" id="XP_013899856.1">
    <property type="nucleotide sequence ID" value="XM_014044402.1"/>
</dbReference>
<dbReference type="Proteomes" id="UP000054498">
    <property type="component" value="Unassembled WGS sequence"/>
</dbReference>
<keyword evidence="10 11" id="KW-0472">Membrane</keyword>
<keyword evidence="7" id="KW-0653">Protein transport</keyword>
<evidence type="ECO:0000256" key="2">
    <source>
        <dbReference type="ARBA" id="ARBA00004653"/>
    </source>
</evidence>
<evidence type="ECO:0000256" key="7">
    <source>
        <dbReference type="ARBA" id="ARBA00022927"/>
    </source>
</evidence>
<evidence type="ECO:0000256" key="10">
    <source>
        <dbReference type="ARBA" id="ARBA00023136"/>
    </source>
</evidence>
<keyword evidence="9" id="KW-0333">Golgi apparatus</keyword>
<evidence type="ECO:0000256" key="1">
    <source>
        <dbReference type="ARBA" id="ARBA00004477"/>
    </source>
</evidence>
<reference evidence="12 13" key="1">
    <citation type="journal article" date="2013" name="BMC Genomics">
        <title>Reconstruction of the lipid metabolism for the microalga Monoraphidium neglectum from its genome sequence reveals characteristics suitable for biofuel production.</title>
        <authorList>
            <person name="Bogen C."/>
            <person name="Al-Dilaimi A."/>
            <person name="Albersmeier A."/>
            <person name="Wichmann J."/>
            <person name="Grundmann M."/>
            <person name="Rupp O."/>
            <person name="Lauersen K.J."/>
            <person name="Blifernez-Klassen O."/>
            <person name="Kalinowski J."/>
            <person name="Goesmann A."/>
            <person name="Mussgnug J.H."/>
            <person name="Kruse O."/>
        </authorList>
    </citation>
    <scope>NUCLEOTIDE SEQUENCE [LARGE SCALE GENOMIC DNA]</scope>
    <source>
        <strain evidence="12 13">SAG 48.87</strain>
    </source>
</reference>
<dbReference type="GO" id="GO:0005793">
    <property type="term" value="C:endoplasmic reticulum-Golgi intermediate compartment"/>
    <property type="evidence" value="ECO:0007669"/>
    <property type="project" value="TreeGrafter"/>
</dbReference>
<feature type="transmembrane region" description="Helical" evidence="11">
    <location>
        <begin position="143"/>
        <end position="162"/>
    </location>
</feature>
<comment type="similarity">
    <text evidence="3">Belongs to the YIF1 family.</text>
</comment>
<evidence type="ECO:0000256" key="9">
    <source>
        <dbReference type="ARBA" id="ARBA00023034"/>
    </source>
</evidence>
<evidence type="ECO:0000256" key="5">
    <source>
        <dbReference type="ARBA" id="ARBA00022692"/>
    </source>
</evidence>
<evidence type="ECO:0000256" key="4">
    <source>
        <dbReference type="ARBA" id="ARBA00022448"/>
    </source>
</evidence>
<dbReference type="GO" id="GO:0030134">
    <property type="term" value="C:COPII-coated ER to Golgi transport vesicle"/>
    <property type="evidence" value="ECO:0007669"/>
    <property type="project" value="TreeGrafter"/>
</dbReference>
<gene>
    <name evidence="12" type="ORF">MNEG_7126</name>
</gene>
<dbReference type="GO" id="GO:0006888">
    <property type="term" value="P:endoplasmic reticulum to Golgi vesicle-mediated transport"/>
    <property type="evidence" value="ECO:0007669"/>
    <property type="project" value="InterPro"/>
</dbReference>
<comment type="subcellular location">
    <subcellularLocation>
        <location evidence="1">Endoplasmic reticulum membrane</location>
        <topology evidence="1">Multi-pass membrane protein</topology>
    </subcellularLocation>
    <subcellularLocation>
        <location evidence="2">Golgi apparatus membrane</location>
        <topology evidence="2">Multi-pass membrane protein</topology>
    </subcellularLocation>
</comment>
<sequence>MVSAQGPSSMMGGGDAGGFMSGISPLGLMAAGGLLSAPQQYVQQRMGWLKTNMTGGTMSALFNITPSYVSSKVLMLLAPFLGRWTYTRANEQIAGGQKYRPPAADVNAPDLFVPLMAAWTYALLNCVLLALRGKFRPEAMSNMVYGTCVAWGVHWVAAWLVLRAMSVPGVPWSELLAYTGYPFVSVCISVAAQQLGGRAAYYAAWGYGSLCMGVFMVRTMKRVIFQETRQYGGGGICFNGNYAERAWAGAAGATALPALPGGP</sequence>
<dbReference type="KEGG" id="mng:MNEG_7126"/>
<proteinExistence type="inferred from homology"/>